<name>A0ABX3NSA0_9BACT</name>
<evidence type="ECO:0000313" key="4">
    <source>
        <dbReference type="Proteomes" id="UP000192277"/>
    </source>
</evidence>
<dbReference type="Proteomes" id="UP000192277">
    <property type="component" value="Unassembled WGS sequence"/>
</dbReference>
<dbReference type="Pfam" id="PF20469">
    <property type="entry name" value="OLD-like_TOPRIM"/>
    <property type="match status" value="1"/>
</dbReference>
<feature type="domain" description="Endonuclease GajA/Old nuclease/RecF-like AAA" evidence="1">
    <location>
        <begin position="1"/>
        <end position="409"/>
    </location>
</feature>
<dbReference type="InterPro" id="IPR034139">
    <property type="entry name" value="TOPRIM_OLD"/>
</dbReference>
<dbReference type="SUPFAM" id="SSF52540">
    <property type="entry name" value="P-loop containing nucleoside triphosphate hydrolases"/>
    <property type="match status" value="1"/>
</dbReference>
<evidence type="ECO:0000259" key="2">
    <source>
        <dbReference type="Pfam" id="PF20469"/>
    </source>
</evidence>
<accession>A0ABX3NSA0</accession>
<sequence length="667" mass="76954">MKIKSASFKNFKTFSEAGIFFSLNDLTALIGENSVGKSNVLEGIDLFFNFSKSKIFINSFHHDNYLRPIVIELTFHKLTDGESRIFKSHLDEMGNLTVTQYIECVCTNDEKPLAEANMDEIDFIESKHGTKLQPTTEYDWTVLQDDKLPTKANVKAWWKKELKVGDFDFKTLFNSKDEPTQEVYVEKLRLLWNEYSGNIPQEQITGDEKMLGWKSKLKANLPKYFYIPAIKNVADDLKNTKSSALGELINWISSSVSKEIKNEFKVKSTELVGDLLKKIDIDDDGNSKIGMINKALNENVGFDIGCSLELKFGSPEMDDLIFPEPKVYGNDGYYSEITEKGHGIQRLALFSLLRTYNTFDFGKKNAEKNIIIGIEEPEIYLHPPLKRSTYSLLQRISRGDDQVIYCTHDSLFLSVEFFDEIRMFRKSDGNNPETKVYEFSVSQLVEFYKKLYGKTIDEKSIRHRFYHIIDESKNEGFFAKKVVLIEGDTEKYALPNYFKAKGFNLDVNRVAIISAGSVDNISYLLLIFNEFRVPCYVIFDGDKPKDEPSTYTDSSRDDLINKSIRNKELFQLLNKPVTNEQFFFPATSVDQNFTVWERNFEDEFHRSLVNYNQLKSEAKKLYGNDSKPLTARYISEKISNDPAKIDAKIDSMINKLKELKWNKSIVE</sequence>
<gene>
    <name evidence="3" type="ORF">A4D02_35735</name>
</gene>
<dbReference type="RefSeq" id="WP_014217370.1">
    <property type="nucleotide sequence ID" value="NZ_LWBO01000032.1"/>
</dbReference>
<comment type="caution">
    <text evidence="3">The sequence shown here is derived from an EMBL/GenBank/DDBJ whole genome shotgun (WGS) entry which is preliminary data.</text>
</comment>
<dbReference type="EMBL" id="LWBO01000032">
    <property type="protein sequence ID" value="OQP44161.1"/>
    <property type="molecule type" value="Genomic_DNA"/>
</dbReference>
<dbReference type="InterPro" id="IPR041685">
    <property type="entry name" value="AAA_GajA/Old/RecF-like"/>
</dbReference>
<dbReference type="InterPro" id="IPR027417">
    <property type="entry name" value="P-loop_NTPase"/>
</dbReference>
<dbReference type="Gene3D" id="3.40.50.300">
    <property type="entry name" value="P-loop containing nucleotide triphosphate hydrolases"/>
    <property type="match status" value="1"/>
</dbReference>
<feature type="domain" description="OLD protein-like TOPRIM" evidence="2">
    <location>
        <begin position="477"/>
        <end position="542"/>
    </location>
</feature>
<dbReference type="InterPro" id="IPR051396">
    <property type="entry name" value="Bact_Antivir_Def_Nuclease"/>
</dbReference>
<dbReference type="Pfam" id="PF13175">
    <property type="entry name" value="AAA_15"/>
    <property type="match status" value="1"/>
</dbReference>
<evidence type="ECO:0000259" key="1">
    <source>
        <dbReference type="Pfam" id="PF13175"/>
    </source>
</evidence>
<keyword evidence="4" id="KW-1185">Reference proteome</keyword>
<dbReference type="CDD" id="cd01026">
    <property type="entry name" value="TOPRIM_OLD"/>
    <property type="match status" value="1"/>
</dbReference>
<organism evidence="3 4">
    <name type="scientific">Niastella koreensis</name>
    <dbReference type="NCBI Taxonomy" id="354356"/>
    <lineage>
        <taxon>Bacteria</taxon>
        <taxon>Pseudomonadati</taxon>
        <taxon>Bacteroidota</taxon>
        <taxon>Chitinophagia</taxon>
        <taxon>Chitinophagales</taxon>
        <taxon>Chitinophagaceae</taxon>
        <taxon>Niastella</taxon>
    </lineage>
</organism>
<proteinExistence type="predicted"/>
<reference evidence="3 4" key="1">
    <citation type="submission" date="2016-04" db="EMBL/GenBank/DDBJ databases">
        <authorList>
            <person name="Chen L."/>
            <person name="Zhuang W."/>
            <person name="Wang G."/>
        </authorList>
    </citation>
    <scope>NUCLEOTIDE SEQUENCE [LARGE SCALE GENOMIC DNA]</scope>
    <source>
        <strain evidence="4">GR20</strain>
    </source>
</reference>
<protein>
    <recommendedName>
        <fullName evidence="5">ATP-dependent endonuclease</fullName>
    </recommendedName>
</protein>
<evidence type="ECO:0008006" key="5">
    <source>
        <dbReference type="Google" id="ProtNLM"/>
    </source>
</evidence>
<evidence type="ECO:0000313" key="3">
    <source>
        <dbReference type="EMBL" id="OQP44161.1"/>
    </source>
</evidence>
<dbReference type="PANTHER" id="PTHR43581:SF4">
    <property type="entry name" value="ATP_GTP PHOSPHATASE"/>
    <property type="match status" value="1"/>
</dbReference>
<dbReference type="PANTHER" id="PTHR43581">
    <property type="entry name" value="ATP/GTP PHOSPHATASE"/>
    <property type="match status" value="1"/>
</dbReference>